<dbReference type="OrthoDB" id="2986442at2"/>
<evidence type="ECO:0000259" key="4">
    <source>
        <dbReference type="PROSITE" id="PS50893"/>
    </source>
</evidence>
<dbReference type="RefSeq" id="WP_147156249.1">
    <property type="nucleotide sequence ID" value="NZ_BKAJ01000189.1"/>
</dbReference>
<dbReference type="InterPro" id="IPR017871">
    <property type="entry name" value="ABC_transporter-like_CS"/>
</dbReference>
<dbReference type="GO" id="GO:0016887">
    <property type="term" value="F:ATP hydrolysis activity"/>
    <property type="evidence" value="ECO:0007669"/>
    <property type="project" value="InterPro"/>
</dbReference>
<organism evidence="5 6">
    <name type="scientific">Reyranella soli</name>
    <dbReference type="NCBI Taxonomy" id="1230389"/>
    <lineage>
        <taxon>Bacteria</taxon>
        <taxon>Pseudomonadati</taxon>
        <taxon>Pseudomonadota</taxon>
        <taxon>Alphaproteobacteria</taxon>
        <taxon>Hyphomicrobiales</taxon>
        <taxon>Reyranellaceae</taxon>
        <taxon>Reyranella</taxon>
    </lineage>
</organism>
<proteinExistence type="inferred from homology"/>
<dbReference type="GO" id="GO:0005524">
    <property type="term" value="F:ATP binding"/>
    <property type="evidence" value="ECO:0007669"/>
    <property type="project" value="UniProtKB-KW"/>
</dbReference>
<evidence type="ECO:0000256" key="3">
    <source>
        <dbReference type="ARBA" id="ARBA00022840"/>
    </source>
</evidence>
<sequence>MSALLEVEDVSRVYRTGGLFAARRVTAVDGVSLQLEAGRPEILTVVGESGSGKTTLARMILGMVPPSTGAIRFKGKDLADIRGSRARLAFMKEVQPVFQNPFEAFNPMKRLDRYLFATARRMAGVEGEAAIRDAADGALKEVGLSLAEVRGRYPHELSGGQLQRVAIARALISKPALLVADEPVSMIDASLRASIVNLLRGLRERRGVSIIYITHDLATAYYVSDRILIMRHGKVVESGEARAVLDDPQHPYSQLLKSSVLSPEVPPTGAAFHA</sequence>
<name>A0A512NPP4_9HYPH</name>
<keyword evidence="6" id="KW-1185">Reference proteome</keyword>
<keyword evidence="3 5" id="KW-0067">ATP-binding</keyword>
<reference evidence="5 6" key="1">
    <citation type="submission" date="2019-07" db="EMBL/GenBank/DDBJ databases">
        <title>Whole genome shotgun sequence of Reyranella soli NBRC 108950.</title>
        <authorList>
            <person name="Hosoyama A."/>
            <person name="Uohara A."/>
            <person name="Ohji S."/>
            <person name="Ichikawa N."/>
        </authorList>
    </citation>
    <scope>NUCLEOTIDE SEQUENCE [LARGE SCALE GENOMIC DNA]</scope>
    <source>
        <strain evidence="5 6">NBRC 108950</strain>
    </source>
</reference>
<comment type="similarity">
    <text evidence="1">Belongs to the ABC transporter superfamily.</text>
</comment>
<protein>
    <submittedName>
        <fullName evidence="5">ABC transporter ATP-binding protein</fullName>
    </submittedName>
</protein>
<dbReference type="InterPro" id="IPR003439">
    <property type="entry name" value="ABC_transporter-like_ATP-bd"/>
</dbReference>
<evidence type="ECO:0000256" key="2">
    <source>
        <dbReference type="ARBA" id="ARBA00022741"/>
    </source>
</evidence>
<dbReference type="PANTHER" id="PTHR43230">
    <property type="entry name" value="ABC-TYPE DIPEPTIDE/OLIGOPEPTIDE TRANSPORT SYSTEM, ATPASE COMPONENT"/>
    <property type="match status" value="1"/>
</dbReference>
<evidence type="ECO:0000313" key="6">
    <source>
        <dbReference type="Proteomes" id="UP000321058"/>
    </source>
</evidence>
<dbReference type="Pfam" id="PF00005">
    <property type="entry name" value="ABC_tran"/>
    <property type="match status" value="1"/>
</dbReference>
<gene>
    <name evidence="5" type="ORF">RSO01_80860</name>
</gene>
<evidence type="ECO:0000313" key="5">
    <source>
        <dbReference type="EMBL" id="GEP60920.1"/>
    </source>
</evidence>
<feature type="domain" description="ABC transporter" evidence="4">
    <location>
        <begin position="5"/>
        <end position="257"/>
    </location>
</feature>
<dbReference type="Proteomes" id="UP000321058">
    <property type="component" value="Unassembled WGS sequence"/>
</dbReference>
<dbReference type="SUPFAM" id="SSF52540">
    <property type="entry name" value="P-loop containing nucleoside triphosphate hydrolases"/>
    <property type="match status" value="1"/>
</dbReference>
<evidence type="ECO:0000256" key="1">
    <source>
        <dbReference type="ARBA" id="ARBA00005417"/>
    </source>
</evidence>
<dbReference type="InterPro" id="IPR027417">
    <property type="entry name" value="P-loop_NTPase"/>
</dbReference>
<dbReference type="PROSITE" id="PS00211">
    <property type="entry name" value="ABC_TRANSPORTER_1"/>
    <property type="match status" value="1"/>
</dbReference>
<accession>A0A512NPP4</accession>
<dbReference type="SMART" id="SM00382">
    <property type="entry name" value="AAA"/>
    <property type="match status" value="1"/>
</dbReference>
<comment type="caution">
    <text evidence="5">The sequence shown here is derived from an EMBL/GenBank/DDBJ whole genome shotgun (WGS) entry which is preliminary data.</text>
</comment>
<dbReference type="EMBL" id="BKAJ01000189">
    <property type="protein sequence ID" value="GEP60920.1"/>
    <property type="molecule type" value="Genomic_DNA"/>
</dbReference>
<keyword evidence="2" id="KW-0547">Nucleotide-binding</keyword>
<dbReference type="AlphaFoldDB" id="A0A512NPP4"/>
<dbReference type="Gene3D" id="3.40.50.300">
    <property type="entry name" value="P-loop containing nucleotide triphosphate hydrolases"/>
    <property type="match status" value="1"/>
</dbReference>
<dbReference type="PANTHER" id="PTHR43230:SF1">
    <property type="entry name" value="OLIGOPEPTIDE ABC TRANSPORTER, ATP-BINDING PROTEIN"/>
    <property type="match status" value="1"/>
</dbReference>
<dbReference type="InterPro" id="IPR003593">
    <property type="entry name" value="AAA+_ATPase"/>
</dbReference>
<dbReference type="PROSITE" id="PS50893">
    <property type="entry name" value="ABC_TRANSPORTER_2"/>
    <property type="match status" value="1"/>
</dbReference>
<dbReference type="CDD" id="cd03257">
    <property type="entry name" value="ABC_NikE_OppD_transporters"/>
    <property type="match status" value="1"/>
</dbReference>